<feature type="compositionally biased region" description="Basic and acidic residues" evidence="2">
    <location>
        <begin position="816"/>
        <end position="827"/>
    </location>
</feature>
<dbReference type="GO" id="GO:1902410">
    <property type="term" value="P:mitotic cytokinetic process"/>
    <property type="evidence" value="ECO:0007669"/>
    <property type="project" value="TreeGrafter"/>
</dbReference>
<accession>A0A9D4JDC0</accession>
<proteinExistence type="predicted"/>
<sequence>METHHLYTETVEWLVSQLECVREQELLQRIEEVSDKNTKILQSERAKNEEQVKLAEEIMDQYQETTNRLKKMELELDAALREKVRGREVIGMFEPAIRLKKMETGLDATIRDNESVKAKFENAQRVLEADLHSTMEKQIAEQIADVQARHEVVLDETREKHRQQILDLSRRNGTEMERQLAVFKEEVARKEDEFRKQFQEMETRLMEYRNENSELKRSKQRLESTRLEILTKLQYAMQSQWNEALSLLSATPQRRTTQSRTDDADDTNSSILTTSTSIPAVNFSLLTPRPQPANQASESHHSTNQKEPHTPPRQQHTNQSHAHSLTNQMSPTMSSAIHLSPVLGKSTNQDHGSILSPGRESYVSHSTEKDRDDANIETAALSHLKQFQDYLNSFTKTPEWISSINSQAEMHGGGSVTSTPRLPSPPEIAALLSTHLHNIQHMAHHPAVQSQSGQAFHPVKSSVANQMQGARLFNQPSHSLRSASQPNSLLTNQRELDLSQQHSSLPASLNFQPISSTRFPVNQTETPPPRMKPSNQIELSHSNLNQTDITVYSDLVNQTAASMPGMLWDGSNRAVPIRPPQQCDDAYANEDNQSIISGVSVGVARGYFQGGQSFSPPTRQHRDSENNSVDDLTHQSYRLNEDYSDLSERVQRHESHQNELQHYIQLLLNRSPNEANTSQHTDSVLSQDNENLDLNDTAQAAQLQRELDRIQELRTKQEVKQGSAVKDAQTSKILSPDQLEEVTKLLNQVKGQGQLPDTSLPSNPQVAELIKLLSQAQLGNQSVARKPGRQHGNHGNHHRAIGVRRNVHFNPSKGAEGGKQESKKPDKSQQLTPSGDPKVAQLAPAKKVERKLAGAVVKGEKPQPGSATKGDKSQKPAAWK</sequence>
<feature type="region of interest" description="Disordered" evidence="2">
    <location>
        <begin position="251"/>
        <end position="328"/>
    </location>
</feature>
<feature type="region of interest" description="Disordered" evidence="2">
    <location>
        <begin position="608"/>
        <end position="633"/>
    </location>
</feature>
<dbReference type="EMBL" id="JAIWYP010000006">
    <property type="protein sequence ID" value="KAH3803722.1"/>
    <property type="molecule type" value="Genomic_DNA"/>
</dbReference>
<feature type="coiled-coil region" evidence="1">
    <location>
        <begin position="173"/>
        <end position="228"/>
    </location>
</feature>
<dbReference type="PANTHER" id="PTHR34439:SF1">
    <property type="entry name" value="CENTROBIN"/>
    <property type="match status" value="1"/>
</dbReference>
<feature type="compositionally biased region" description="Polar residues" evidence="2">
    <location>
        <begin position="508"/>
        <end position="525"/>
    </location>
</feature>
<gene>
    <name evidence="3" type="ORF">DPMN_131990</name>
</gene>
<reference evidence="3" key="2">
    <citation type="submission" date="2020-11" db="EMBL/GenBank/DDBJ databases">
        <authorList>
            <person name="McCartney M.A."/>
            <person name="Auch B."/>
            <person name="Kono T."/>
            <person name="Mallez S."/>
            <person name="Becker A."/>
            <person name="Gohl D.M."/>
            <person name="Silverstein K.A.T."/>
            <person name="Koren S."/>
            <person name="Bechman K.B."/>
            <person name="Herman A."/>
            <person name="Abrahante J.E."/>
            <person name="Garbe J."/>
        </authorList>
    </citation>
    <scope>NUCLEOTIDE SEQUENCE</scope>
    <source>
        <strain evidence="3">Duluth1</strain>
        <tissue evidence="3">Whole animal</tissue>
    </source>
</reference>
<dbReference type="GO" id="GO:0005813">
    <property type="term" value="C:centrosome"/>
    <property type="evidence" value="ECO:0007669"/>
    <property type="project" value="TreeGrafter"/>
</dbReference>
<feature type="compositionally biased region" description="Basic and acidic residues" evidence="2">
    <location>
        <begin position="298"/>
        <end position="310"/>
    </location>
</feature>
<feature type="coiled-coil region" evidence="1">
    <location>
        <begin position="45"/>
        <end position="82"/>
    </location>
</feature>
<name>A0A9D4JDC0_DREPO</name>
<protein>
    <recommendedName>
        <fullName evidence="5">Centrobin</fullName>
    </recommendedName>
</protein>
<feature type="region of interest" description="Disordered" evidence="2">
    <location>
        <begin position="343"/>
        <end position="371"/>
    </location>
</feature>
<evidence type="ECO:0000256" key="2">
    <source>
        <dbReference type="SAM" id="MobiDB-lite"/>
    </source>
</evidence>
<feature type="compositionally biased region" description="Low complexity" evidence="2">
    <location>
        <begin position="267"/>
        <end position="278"/>
    </location>
</feature>
<dbReference type="GO" id="GO:1902017">
    <property type="term" value="P:regulation of cilium assembly"/>
    <property type="evidence" value="ECO:0007669"/>
    <property type="project" value="InterPro"/>
</dbReference>
<evidence type="ECO:0000313" key="3">
    <source>
        <dbReference type="EMBL" id="KAH3803722.1"/>
    </source>
</evidence>
<feature type="compositionally biased region" description="Basic residues" evidence="2">
    <location>
        <begin position="786"/>
        <end position="807"/>
    </location>
</feature>
<dbReference type="InterPro" id="IPR038923">
    <property type="entry name" value="Centrobin"/>
</dbReference>
<feature type="region of interest" description="Disordered" evidence="2">
    <location>
        <begin position="443"/>
        <end position="462"/>
    </location>
</feature>
<evidence type="ECO:0008006" key="5">
    <source>
        <dbReference type="Google" id="ProtNLM"/>
    </source>
</evidence>
<reference evidence="3" key="1">
    <citation type="journal article" date="2019" name="bioRxiv">
        <title>The Genome of the Zebra Mussel, Dreissena polymorpha: A Resource for Invasive Species Research.</title>
        <authorList>
            <person name="McCartney M.A."/>
            <person name="Auch B."/>
            <person name="Kono T."/>
            <person name="Mallez S."/>
            <person name="Zhang Y."/>
            <person name="Obille A."/>
            <person name="Becker A."/>
            <person name="Abrahante J.E."/>
            <person name="Garbe J."/>
            <person name="Badalamenti J.P."/>
            <person name="Herman A."/>
            <person name="Mangelson H."/>
            <person name="Liachko I."/>
            <person name="Sullivan S."/>
            <person name="Sone E.D."/>
            <person name="Koren S."/>
            <person name="Silverstein K.A.T."/>
            <person name="Beckman K.B."/>
            <person name="Gohl D.M."/>
        </authorList>
    </citation>
    <scope>NUCLEOTIDE SEQUENCE</scope>
    <source>
        <strain evidence="3">Duluth1</strain>
        <tissue evidence="3">Whole animal</tissue>
    </source>
</reference>
<feature type="region of interest" description="Disordered" evidence="2">
    <location>
        <begin position="780"/>
        <end position="880"/>
    </location>
</feature>
<keyword evidence="4" id="KW-1185">Reference proteome</keyword>
<feature type="region of interest" description="Disordered" evidence="2">
    <location>
        <begin position="508"/>
        <end position="536"/>
    </location>
</feature>
<dbReference type="PANTHER" id="PTHR34439">
    <property type="entry name" value="CENTROBIN"/>
    <property type="match status" value="1"/>
</dbReference>
<dbReference type="GO" id="GO:0051299">
    <property type="term" value="P:centrosome separation"/>
    <property type="evidence" value="ECO:0007669"/>
    <property type="project" value="TreeGrafter"/>
</dbReference>
<organism evidence="3 4">
    <name type="scientific">Dreissena polymorpha</name>
    <name type="common">Zebra mussel</name>
    <name type="synonym">Mytilus polymorpha</name>
    <dbReference type="NCBI Taxonomy" id="45954"/>
    <lineage>
        <taxon>Eukaryota</taxon>
        <taxon>Metazoa</taxon>
        <taxon>Spiralia</taxon>
        <taxon>Lophotrochozoa</taxon>
        <taxon>Mollusca</taxon>
        <taxon>Bivalvia</taxon>
        <taxon>Autobranchia</taxon>
        <taxon>Heteroconchia</taxon>
        <taxon>Euheterodonta</taxon>
        <taxon>Imparidentia</taxon>
        <taxon>Neoheterodontei</taxon>
        <taxon>Myida</taxon>
        <taxon>Dreissenoidea</taxon>
        <taxon>Dreissenidae</taxon>
        <taxon>Dreissena</taxon>
    </lineage>
</organism>
<dbReference type="AlphaFoldDB" id="A0A9D4JDC0"/>
<evidence type="ECO:0000256" key="1">
    <source>
        <dbReference type="SAM" id="Coils"/>
    </source>
</evidence>
<evidence type="ECO:0000313" key="4">
    <source>
        <dbReference type="Proteomes" id="UP000828390"/>
    </source>
</evidence>
<keyword evidence="1" id="KW-0175">Coiled coil</keyword>
<feature type="compositionally biased region" description="Polar residues" evidence="2">
    <location>
        <begin position="312"/>
        <end position="328"/>
    </location>
</feature>
<comment type="caution">
    <text evidence="3">The sequence shown here is derived from an EMBL/GenBank/DDBJ whole genome shotgun (WGS) entry which is preliminary data.</text>
</comment>
<dbReference type="Proteomes" id="UP000828390">
    <property type="component" value="Unassembled WGS sequence"/>
</dbReference>
<dbReference type="GO" id="GO:0005814">
    <property type="term" value="C:centriole"/>
    <property type="evidence" value="ECO:0007669"/>
    <property type="project" value="TreeGrafter"/>
</dbReference>
<dbReference type="GO" id="GO:0007099">
    <property type="term" value="P:centriole replication"/>
    <property type="evidence" value="ECO:0007669"/>
    <property type="project" value="InterPro"/>
</dbReference>